<reference evidence="2 3" key="1">
    <citation type="submission" date="2015-10" db="EMBL/GenBank/DDBJ databases">
        <title>Draft genome of Bosea thiooxidans.</title>
        <authorList>
            <person name="Wang X."/>
        </authorList>
    </citation>
    <scope>NUCLEOTIDE SEQUENCE [LARGE SCALE GENOMIC DNA]</scope>
    <source>
        <strain evidence="2 3">CGMCC 9174</strain>
    </source>
</reference>
<proteinExistence type="predicted"/>
<dbReference type="EMBL" id="LMAR01000012">
    <property type="protein sequence ID" value="KQK31763.1"/>
    <property type="molecule type" value="Genomic_DNA"/>
</dbReference>
<dbReference type="RefSeq" id="WP_055726966.1">
    <property type="nucleotide sequence ID" value="NZ_LMAR01000012.1"/>
</dbReference>
<comment type="caution">
    <text evidence="2">The sequence shown here is derived from an EMBL/GenBank/DDBJ whole genome shotgun (WGS) entry which is preliminary data.</text>
</comment>
<sequence length="750" mass="79166">MQVSLKGRLRNSVAVVAAIGMLLPTPSGVWAQAPRAAAAAMPAPAASDQAWPRVIADAAQDITIYQPQIESWRDGILEARAAVALKRPASEAPTLGVVWIKARTSVDKQSDLVALDNIEVTRANFPSDAGSADAVLASLRQHTADGLRSISLSRLQSSLAVSEAETSQSVAVRNDPPRIIFSQTPALLVLVDGKPELRQVAGSKLLRVINTPALILFDEAGATYYLRALKQWWSAKAPEGPWAVAANPPSTLAAAQKAAGSHVNLIDTPPADIAEAVEAGAVPNLHVSLSPAELIQTAGAPEYLPVPDTELLYVKNTSSHVIVDVANQENYVLIAGRWFHSKSLADGPWSFTASDKLPADFAKIPDSHPKGEVLASVSGTVQAQDSLIDNQIPQTAAVDRKKAKASVHYDGKPQLKPIEGTSLEYVVNAAVPVIRAGTAYYAVQNGVWFVAAGPNGPWAVATEVPAAIYAIPPSSPLHFVTYVKVYSATPEVVYVGYTPGYYGTVAAPGGVVVYGTGYAYPAWIGSAWYPAPLTYGYGAAFAWGAVTGFTIGAIAGAAWAGGAWGWGGGWGWGHNNVVINNFNSFNQFNFNHANIYNRWTNNAVHSRIDNRVANRIDNRPGGRGGLTPGGRAELRDNARANIAQHRAGANDHYAGRNGEVFRRGPQGWQQHQNGRWSNAGAGEIPHLNREQIGRFHGERMEGFRGGGMGGGRFGGGGFQGGGFHGGGFGGGGFRGGGGFHGGGFHGGFRR</sequence>
<keyword evidence="3" id="KW-1185">Reference proteome</keyword>
<evidence type="ECO:0000313" key="2">
    <source>
        <dbReference type="EMBL" id="KQK31763.1"/>
    </source>
</evidence>
<feature type="signal peptide" evidence="1">
    <location>
        <begin position="1"/>
        <end position="31"/>
    </location>
</feature>
<name>A0A0Q3KPW5_9HYPH</name>
<evidence type="ECO:0008006" key="4">
    <source>
        <dbReference type="Google" id="ProtNLM"/>
    </source>
</evidence>
<dbReference type="STRING" id="53254.SAMN05660750_01322"/>
<accession>A0A0Q3KPW5</accession>
<evidence type="ECO:0000313" key="3">
    <source>
        <dbReference type="Proteomes" id="UP000051562"/>
    </source>
</evidence>
<dbReference type="AlphaFoldDB" id="A0A0Q3KPW5"/>
<keyword evidence="1" id="KW-0732">Signal</keyword>
<feature type="chain" id="PRO_5006204933" description="Carbohydrate-binding family V/XII" evidence="1">
    <location>
        <begin position="32"/>
        <end position="750"/>
    </location>
</feature>
<protein>
    <recommendedName>
        <fullName evidence="4">Carbohydrate-binding family V/XII</fullName>
    </recommendedName>
</protein>
<evidence type="ECO:0000256" key="1">
    <source>
        <dbReference type="SAM" id="SignalP"/>
    </source>
</evidence>
<gene>
    <name evidence="2" type="ORF">ARD30_02455</name>
</gene>
<dbReference type="Proteomes" id="UP000051562">
    <property type="component" value="Unassembled WGS sequence"/>
</dbReference>
<organism evidence="2 3">
    <name type="scientific">Bosea thiooxidans</name>
    <dbReference type="NCBI Taxonomy" id="53254"/>
    <lineage>
        <taxon>Bacteria</taxon>
        <taxon>Pseudomonadati</taxon>
        <taxon>Pseudomonadota</taxon>
        <taxon>Alphaproteobacteria</taxon>
        <taxon>Hyphomicrobiales</taxon>
        <taxon>Boseaceae</taxon>
        <taxon>Bosea</taxon>
    </lineage>
</organism>